<reference evidence="1" key="1">
    <citation type="submission" date="2022-11" db="EMBL/GenBank/DDBJ databases">
        <authorList>
            <person name="Jaryenneh J.D."/>
            <person name="Schoeniger J.S."/>
            <person name="Mageeney C.M."/>
        </authorList>
    </citation>
    <scope>NUCLEOTIDE SEQUENCE</scope>
</reference>
<organism evidence="1 2">
    <name type="scientific">Pseudomonas phage MiCath</name>
    <dbReference type="NCBI Taxonomy" id="3003729"/>
    <lineage>
        <taxon>Viruses</taxon>
        <taxon>Duplodnaviria</taxon>
        <taxon>Heunggongvirae</taxon>
        <taxon>Uroviricota</taxon>
        <taxon>Caudoviricetes</taxon>
        <taxon>Queuovirinae</taxon>
        <taxon>Micathvirus</taxon>
        <taxon>Micathvirus micath</taxon>
    </lineage>
</organism>
<dbReference type="EMBL" id="OP882271">
    <property type="protein sequence ID" value="WAX22417.1"/>
    <property type="molecule type" value="Genomic_DNA"/>
</dbReference>
<evidence type="ECO:0000313" key="1">
    <source>
        <dbReference type="EMBL" id="WAX22417.1"/>
    </source>
</evidence>
<dbReference type="KEGG" id="vg:79412979"/>
<name>A0AAE9VEB7_9CAUD</name>
<proteinExistence type="predicted"/>
<dbReference type="GeneID" id="79412979"/>
<keyword evidence="2" id="KW-1185">Reference proteome</keyword>
<sequence length="96" mass="11380">MYKIFYRVFEIDSAKAVNRDNFTDVDYPSQFMQHIDDRVDDVKKAGVPLKYEPHTAYRNGDASNPSTFGLLLRMHFRRPNTTKITFEVHRLQREIV</sequence>
<protein>
    <submittedName>
        <fullName evidence="1">Uncharacterized protein</fullName>
    </submittedName>
</protein>
<accession>A0AAE9VEB7</accession>
<dbReference type="Proteomes" id="UP001211688">
    <property type="component" value="Segment"/>
</dbReference>
<dbReference type="RefSeq" id="YP_010719839.1">
    <property type="nucleotide sequence ID" value="NC_072502.1"/>
</dbReference>
<evidence type="ECO:0000313" key="2">
    <source>
        <dbReference type="Proteomes" id="UP001211688"/>
    </source>
</evidence>